<dbReference type="AlphaFoldDB" id="A0A5B7HWP8"/>
<keyword evidence="2" id="KW-1185">Reference proteome</keyword>
<gene>
    <name evidence="1" type="ORF">E2C01_070219</name>
</gene>
<accession>A0A5B7HWP8</accession>
<evidence type="ECO:0000313" key="1">
    <source>
        <dbReference type="EMBL" id="MPC75822.1"/>
    </source>
</evidence>
<proteinExistence type="predicted"/>
<name>A0A5B7HWP8_PORTR</name>
<protein>
    <submittedName>
        <fullName evidence="1">Uncharacterized protein</fullName>
    </submittedName>
</protein>
<comment type="caution">
    <text evidence="1">The sequence shown here is derived from an EMBL/GenBank/DDBJ whole genome shotgun (WGS) entry which is preliminary data.</text>
</comment>
<sequence>MTTGTRMPKRFVPQYDVKIRGGRLITEWRFGSQNFKRLLRQGNTFEKKSTITGEYWPRSSYINTCMTD</sequence>
<reference evidence="1 2" key="1">
    <citation type="submission" date="2019-05" db="EMBL/GenBank/DDBJ databases">
        <title>Another draft genome of Portunus trituberculatus and its Hox gene families provides insights of decapod evolution.</title>
        <authorList>
            <person name="Jeong J.-H."/>
            <person name="Song I."/>
            <person name="Kim S."/>
            <person name="Choi T."/>
            <person name="Kim D."/>
            <person name="Ryu S."/>
            <person name="Kim W."/>
        </authorList>
    </citation>
    <scope>NUCLEOTIDE SEQUENCE [LARGE SCALE GENOMIC DNA]</scope>
    <source>
        <tissue evidence="1">Muscle</tissue>
    </source>
</reference>
<evidence type="ECO:0000313" key="2">
    <source>
        <dbReference type="Proteomes" id="UP000324222"/>
    </source>
</evidence>
<organism evidence="1 2">
    <name type="scientific">Portunus trituberculatus</name>
    <name type="common">Swimming crab</name>
    <name type="synonym">Neptunus trituberculatus</name>
    <dbReference type="NCBI Taxonomy" id="210409"/>
    <lineage>
        <taxon>Eukaryota</taxon>
        <taxon>Metazoa</taxon>
        <taxon>Ecdysozoa</taxon>
        <taxon>Arthropoda</taxon>
        <taxon>Crustacea</taxon>
        <taxon>Multicrustacea</taxon>
        <taxon>Malacostraca</taxon>
        <taxon>Eumalacostraca</taxon>
        <taxon>Eucarida</taxon>
        <taxon>Decapoda</taxon>
        <taxon>Pleocyemata</taxon>
        <taxon>Brachyura</taxon>
        <taxon>Eubrachyura</taxon>
        <taxon>Portunoidea</taxon>
        <taxon>Portunidae</taxon>
        <taxon>Portuninae</taxon>
        <taxon>Portunus</taxon>
    </lineage>
</organism>
<dbReference type="EMBL" id="VSRR010041935">
    <property type="protein sequence ID" value="MPC75822.1"/>
    <property type="molecule type" value="Genomic_DNA"/>
</dbReference>
<dbReference type="Proteomes" id="UP000324222">
    <property type="component" value="Unassembled WGS sequence"/>
</dbReference>